<feature type="non-terminal residue" evidence="2">
    <location>
        <position position="94"/>
    </location>
</feature>
<dbReference type="PANTHER" id="PTHR48475">
    <property type="entry name" value="RIBONUCLEASE H"/>
    <property type="match status" value="1"/>
</dbReference>
<dbReference type="EMBL" id="JACGWJ010000032">
    <property type="protein sequence ID" value="KAL0296124.1"/>
    <property type="molecule type" value="Genomic_DNA"/>
</dbReference>
<dbReference type="InterPro" id="IPR036397">
    <property type="entry name" value="RNaseH_sf"/>
</dbReference>
<dbReference type="GO" id="GO:0003676">
    <property type="term" value="F:nucleic acid binding"/>
    <property type="evidence" value="ECO:0007669"/>
    <property type="project" value="InterPro"/>
</dbReference>
<dbReference type="InterPro" id="IPR012337">
    <property type="entry name" value="RNaseH-like_sf"/>
</dbReference>
<organism evidence="2">
    <name type="scientific">Sesamum radiatum</name>
    <name type="common">Black benniseed</name>
    <dbReference type="NCBI Taxonomy" id="300843"/>
    <lineage>
        <taxon>Eukaryota</taxon>
        <taxon>Viridiplantae</taxon>
        <taxon>Streptophyta</taxon>
        <taxon>Embryophyta</taxon>
        <taxon>Tracheophyta</taxon>
        <taxon>Spermatophyta</taxon>
        <taxon>Magnoliopsida</taxon>
        <taxon>eudicotyledons</taxon>
        <taxon>Gunneridae</taxon>
        <taxon>Pentapetalae</taxon>
        <taxon>asterids</taxon>
        <taxon>lamiids</taxon>
        <taxon>Lamiales</taxon>
        <taxon>Pedaliaceae</taxon>
        <taxon>Sesamum</taxon>
    </lineage>
</organism>
<dbReference type="AlphaFoldDB" id="A0AAW2JP30"/>
<sequence>MMDAACRWIFDLECCGSKNLFQVPRGVEIKVVPKLNFHTTNNEAEYEALTIGLKTTLDARVKQLDVYSDLQLVAMQINSSYETREWSMTQYLKK</sequence>
<protein>
    <recommendedName>
        <fullName evidence="1">RNase H type-1 domain-containing protein</fullName>
    </recommendedName>
</protein>
<accession>A0AAW2JP30</accession>
<reference evidence="2" key="1">
    <citation type="submission" date="2020-06" db="EMBL/GenBank/DDBJ databases">
        <authorList>
            <person name="Li T."/>
            <person name="Hu X."/>
            <person name="Zhang T."/>
            <person name="Song X."/>
            <person name="Zhang H."/>
            <person name="Dai N."/>
            <person name="Sheng W."/>
            <person name="Hou X."/>
            <person name="Wei L."/>
        </authorList>
    </citation>
    <scope>NUCLEOTIDE SEQUENCE</scope>
    <source>
        <strain evidence="2">G02</strain>
        <tissue evidence="2">Leaf</tissue>
    </source>
</reference>
<dbReference type="PANTHER" id="PTHR48475:SF1">
    <property type="entry name" value="RNASE H TYPE-1 DOMAIN-CONTAINING PROTEIN"/>
    <property type="match status" value="1"/>
</dbReference>
<evidence type="ECO:0000259" key="1">
    <source>
        <dbReference type="PROSITE" id="PS50879"/>
    </source>
</evidence>
<reference evidence="2" key="2">
    <citation type="journal article" date="2024" name="Plant">
        <title>Genomic evolution and insights into agronomic trait innovations of Sesamum species.</title>
        <authorList>
            <person name="Miao H."/>
            <person name="Wang L."/>
            <person name="Qu L."/>
            <person name="Liu H."/>
            <person name="Sun Y."/>
            <person name="Le M."/>
            <person name="Wang Q."/>
            <person name="Wei S."/>
            <person name="Zheng Y."/>
            <person name="Lin W."/>
            <person name="Duan Y."/>
            <person name="Cao H."/>
            <person name="Xiong S."/>
            <person name="Wang X."/>
            <person name="Wei L."/>
            <person name="Li C."/>
            <person name="Ma Q."/>
            <person name="Ju M."/>
            <person name="Zhao R."/>
            <person name="Li G."/>
            <person name="Mu C."/>
            <person name="Tian Q."/>
            <person name="Mei H."/>
            <person name="Zhang T."/>
            <person name="Gao T."/>
            <person name="Zhang H."/>
        </authorList>
    </citation>
    <scope>NUCLEOTIDE SEQUENCE</scope>
    <source>
        <strain evidence="2">G02</strain>
    </source>
</reference>
<dbReference type="GO" id="GO:0004523">
    <property type="term" value="F:RNA-DNA hybrid ribonuclease activity"/>
    <property type="evidence" value="ECO:0007669"/>
    <property type="project" value="InterPro"/>
</dbReference>
<evidence type="ECO:0000313" key="2">
    <source>
        <dbReference type="EMBL" id="KAL0296124.1"/>
    </source>
</evidence>
<dbReference type="SUPFAM" id="SSF53098">
    <property type="entry name" value="Ribonuclease H-like"/>
    <property type="match status" value="1"/>
</dbReference>
<name>A0AAW2JP30_SESRA</name>
<proteinExistence type="predicted"/>
<feature type="domain" description="RNase H type-1" evidence="1">
    <location>
        <begin position="1"/>
        <end position="94"/>
    </location>
</feature>
<dbReference type="InterPro" id="IPR002156">
    <property type="entry name" value="RNaseH_domain"/>
</dbReference>
<dbReference type="Pfam" id="PF13456">
    <property type="entry name" value="RVT_3"/>
    <property type="match status" value="1"/>
</dbReference>
<dbReference type="Gene3D" id="3.30.420.10">
    <property type="entry name" value="Ribonuclease H-like superfamily/Ribonuclease H"/>
    <property type="match status" value="1"/>
</dbReference>
<dbReference type="PROSITE" id="PS50879">
    <property type="entry name" value="RNASE_H_1"/>
    <property type="match status" value="1"/>
</dbReference>
<comment type="caution">
    <text evidence="2">The sequence shown here is derived from an EMBL/GenBank/DDBJ whole genome shotgun (WGS) entry which is preliminary data.</text>
</comment>
<gene>
    <name evidence="2" type="ORF">Sradi_6664500</name>
</gene>